<dbReference type="Proteomes" id="UP000327044">
    <property type="component" value="Unassembled WGS sequence"/>
</dbReference>
<evidence type="ECO:0000256" key="4">
    <source>
        <dbReference type="ARBA" id="ARBA00022729"/>
    </source>
</evidence>
<protein>
    <recommendedName>
        <fullName evidence="6">CREG-like beta-barrel domain-containing protein</fullName>
    </recommendedName>
</protein>
<comment type="similarity">
    <text evidence="2">Belongs to the CREG family.</text>
</comment>
<evidence type="ECO:0000313" key="8">
    <source>
        <dbReference type="EMBL" id="KAB0800688.1"/>
    </source>
</evidence>
<evidence type="ECO:0000313" key="9">
    <source>
        <dbReference type="Proteomes" id="UP000327044"/>
    </source>
</evidence>
<evidence type="ECO:0000256" key="2">
    <source>
        <dbReference type="ARBA" id="ARBA00009230"/>
    </source>
</evidence>
<dbReference type="EMBL" id="GEZM01054624">
    <property type="protein sequence ID" value="JAV73517.1"/>
    <property type="molecule type" value="Transcribed_RNA"/>
</dbReference>
<evidence type="ECO:0000256" key="3">
    <source>
        <dbReference type="ARBA" id="ARBA00022525"/>
    </source>
</evidence>
<dbReference type="FunFam" id="2.30.110.10:FF:000004">
    <property type="entry name" value="Cellular repressor of E1A-stimulated genes 1"/>
    <property type="match status" value="1"/>
</dbReference>
<dbReference type="EMBL" id="VVIM01000004">
    <property type="protein sequence ID" value="KAB0800688.1"/>
    <property type="molecule type" value="Genomic_DNA"/>
</dbReference>
<dbReference type="FunCoup" id="A0A1Y1LR64">
    <property type="interactions" value="15"/>
</dbReference>
<gene>
    <name evidence="8" type="ORF">PPYR_06427</name>
</gene>
<accession>A0A1Y1LR64</accession>
<dbReference type="InterPro" id="IPR055343">
    <property type="entry name" value="CREG_beta-barrel"/>
</dbReference>
<dbReference type="PANTHER" id="PTHR13343">
    <property type="entry name" value="CREG1 PROTEIN"/>
    <property type="match status" value="1"/>
</dbReference>
<reference evidence="8 9" key="2">
    <citation type="journal article" date="2018" name="Elife">
        <title>Firefly genomes illuminate parallel origins of bioluminescence in beetles.</title>
        <authorList>
            <person name="Fallon T.R."/>
            <person name="Lower S.E."/>
            <person name="Chang C.H."/>
            <person name="Bessho-Uehara M."/>
            <person name="Martin G.J."/>
            <person name="Bewick A.J."/>
            <person name="Behringer M."/>
            <person name="Debat H.J."/>
            <person name="Wong I."/>
            <person name="Day J.C."/>
            <person name="Suvorov A."/>
            <person name="Silva C.J."/>
            <person name="Stanger-Hall K.F."/>
            <person name="Hall D.W."/>
            <person name="Schmitz R.J."/>
            <person name="Nelson D.R."/>
            <person name="Lewis S.M."/>
            <person name="Shigenobu S."/>
            <person name="Bybee S.M."/>
            <person name="Larracuente A.M."/>
            <person name="Oba Y."/>
            <person name="Weng J.K."/>
        </authorList>
    </citation>
    <scope>NUCLEOTIDE SEQUENCE [LARGE SCALE GENOMIC DNA]</scope>
    <source>
        <strain evidence="8">1611_PpyrPB1</strain>
        <tissue evidence="8">Whole body</tissue>
    </source>
</reference>
<sequence>MLNANHYTVPRFKAHTKVITNMLSKTLFLASLRFALAAITVINSDPPNPQLKALSARYVIHNVDWVSIATISTLPFAKSYPFTNIKSMSDGPISQGTGIPYILMTGIDFSGKDLEANPRCSVMGSLAELPYCKEKEYDPEDPRCARVILTGQFERLDNTTAEYQFAKDALYSRHPAMKFWPKVHKFYIGKLCVENIIVLNDFGGEVFVTPEDYFNANDTLLYENRYNKIAAIPSF</sequence>
<proteinExistence type="inferred from homology"/>
<dbReference type="Pfam" id="PF13883">
    <property type="entry name" value="CREG_beta-barrel"/>
    <property type="match status" value="1"/>
</dbReference>
<evidence type="ECO:0000259" key="6">
    <source>
        <dbReference type="Pfam" id="PF13883"/>
    </source>
</evidence>
<reference evidence="7" key="1">
    <citation type="journal article" date="2016" name="Sci. Rep.">
        <title>Molecular characterization of firefly nuptial gifts: a multi-omics approach sheds light on postcopulatory sexual selection.</title>
        <authorList>
            <person name="Al-Wathiqui N."/>
            <person name="Fallon T.R."/>
            <person name="South A."/>
            <person name="Weng J.K."/>
            <person name="Lewis S.M."/>
        </authorList>
    </citation>
    <scope>NUCLEOTIDE SEQUENCE</scope>
</reference>
<evidence type="ECO:0000256" key="1">
    <source>
        <dbReference type="ARBA" id="ARBA00004613"/>
    </source>
</evidence>
<dbReference type="GO" id="GO:0012505">
    <property type="term" value="C:endomembrane system"/>
    <property type="evidence" value="ECO:0007669"/>
    <property type="project" value="UniProtKB-ARBA"/>
</dbReference>
<evidence type="ECO:0000256" key="5">
    <source>
        <dbReference type="ARBA" id="ARBA00023180"/>
    </source>
</evidence>
<keyword evidence="4" id="KW-0732">Signal</keyword>
<dbReference type="InParanoid" id="A0A1Y1LR64"/>
<dbReference type="OrthoDB" id="46836at2759"/>
<evidence type="ECO:0000313" key="7">
    <source>
        <dbReference type="EMBL" id="JAV73517.1"/>
    </source>
</evidence>
<comment type="subcellular location">
    <subcellularLocation>
        <location evidence="1">Secreted</location>
    </subcellularLocation>
</comment>
<reference evidence="8" key="3">
    <citation type="submission" date="2019-08" db="EMBL/GenBank/DDBJ databases">
        <authorList>
            <consortium name="Photinus pyralis genome working group"/>
            <person name="Fallon T.R."/>
            <person name="Sander Lower S.E."/>
            <person name="Weng J.-K."/>
        </authorList>
    </citation>
    <scope>NUCLEOTIDE SEQUENCE</scope>
    <source>
        <strain evidence="8">1611_PpyrPB1</strain>
        <tissue evidence="8">Whole body</tissue>
    </source>
</reference>
<dbReference type="GO" id="GO:0005737">
    <property type="term" value="C:cytoplasm"/>
    <property type="evidence" value="ECO:0007669"/>
    <property type="project" value="UniProtKB-ARBA"/>
</dbReference>
<dbReference type="SUPFAM" id="SSF50475">
    <property type="entry name" value="FMN-binding split barrel"/>
    <property type="match status" value="1"/>
</dbReference>
<keyword evidence="5" id="KW-0325">Glycoprotein</keyword>
<keyword evidence="3" id="KW-0964">Secreted</keyword>
<dbReference type="Gene3D" id="2.30.110.10">
    <property type="entry name" value="Electron Transport, Fmn-binding Protein, Chain A"/>
    <property type="match status" value="1"/>
</dbReference>
<feature type="domain" description="CREG-like beta-barrel" evidence="6">
    <location>
        <begin position="47"/>
        <end position="215"/>
    </location>
</feature>
<name>A0A1Y1LR64_PHOPY</name>
<dbReference type="PANTHER" id="PTHR13343:SF17">
    <property type="entry name" value="CELLULAR REPRESSOR OF E1A-STIMULATED GENES, ISOFORM A"/>
    <property type="match status" value="1"/>
</dbReference>
<dbReference type="GO" id="GO:0005615">
    <property type="term" value="C:extracellular space"/>
    <property type="evidence" value="ECO:0007669"/>
    <property type="project" value="TreeGrafter"/>
</dbReference>
<keyword evidence="9" id="KW-1185">Reference proteome</keyword>
<organism evidence="7">
    <name type="scientific">Photinus pyralis</name>
    <name type="common">Common eastern firefly</name>
    <name type="synonym">Lampyris pyralis</name>
    <dbReference type="NCBI Taxonomy" id="7054"/>
    <lineage>
        <taxon>Eukaryota</taxon>
        <taxon>Metazoa</taxon>
        <taxon>Ecdysozoa</taxon>
        <taxon>Arthropoda</taxon>
        <taxon>Hexapoda</taxon>
        <taxon>Insecta</taxon>
        <taxon>Pterygota</taxon>
        <taxon>Neoptera</taxon>
        <taxon>Endopterygota</taxon>
        <taxon>Coleoptera</taxon>
        <taxon>Polyphaga</taxon>
        <taxon>Elateriformia</taxon>
        <taxon>Elateroidea</taxon>
        <taxon>Lampyridae</taxon>
        <taxon>Lampyrinae</taxon>
        <taxon>Photinus</taxon>
    </lineage>
</organism>
<dbReference type="InterPro" id="IPR012349">
    <property type="entry name" value="Split_barrel_FMN-bd"/>
</dbReference>
<dbReference type="AlphaFoldDB" id="A0A1Y1LR64"/>